<dbReference type="PIRSF" id="PIRSF028477">
    <property type="entry name" value="UCP028477"/>
    <property type="match status" value="1"/>
</dbReference>
<evidence type="ECO:0000313" key="2">
    <source>
        <dbReference type="EMBL" id="MEO3689934.1"/>
    </source>
</evidence>
<dbReference type="EMBL" id="JBDPZD010000001">
    <property type="protein sequence ID" value="MEO3689934.1"/>
    <property type="molecule type" value="Genomic_DNA"/>
</dbReference>
<feature type="chain" id="PRO_5045256006" evidence="1">
    <location>
        <begin position="19"/>
        <end position="310"/>
    </location>
</feature>
<dbReference type="InterPro" id="IPR014547">
    <property type="entry name" value="UCP028477"/>
</dbReference>
<sequence>MRRLLTAALLAVSLAAHAGQTCEDQPLTTRQVELGLTLAQQTAEQLDASGAQVVLLARAGQDLSAYRLQWSHFGIAYRVPPGPGCAQPAPQGGQATRERPFVCLSDEATGAWRVLHKLNDCGTADAAIYRQGLGDFFLDRPHRYEAAYVVPEPALQQQLLAALAQPTTAVALHEPHYSMVAYAWGQTYQQSNQWALETLALAAAPQPVPDRRAAQAWLRAQGYHPTDLRINTAKRLGARLTRANIAFDDHPTARRFAGHIETVTVDSVFDWLTRSGRASAPVRVVLQAVSPAPRSPAAMQNPATPTARPS</sequence>
<gene>
    <name evidence="2" type="ORF">ABDJ85_00535</name>
</gene>
<dbReference type="Proteomes" id="UP001495147">
    <property type="component" value="Unassembled WGS sequence"/>
</dbReference>
<evidence type="ECO:0000313" key="3">
    <source>
        <dbReference type="Proteomes" id="UP001495147"/>
    </source>
</evidence>
<name>A0ABV0FXW2_9BURK</name>
<keyword evidence="1" id="KW-0732">Signal</keyword>
<organism evidence="2 3">
    <name type="scientific">Roseateles paludis</name>
    <dbReference type="NCBI Taxonomy" id="3145238"/>
    <lineage>
        <taxon>Bacteria</taxon>
        <taxon>Pseudomonadati</taxon>
        <taxon>Pseudomonadota</taxon>
        <taxon>Betaproteobacteria</taxon>
        <taxon>Burkholderiales</taxon>
        <taxon>Sphaerotilaceae</taxon>
        <taxon>Roseateles</taxon>
    </lineage>
</organism>
<comment type="caution">
    <text evidence="2">The sequence shown here is derived from an EMBL/GenBank/DDBJ whole genome shotgun (WGS) entry which is preliminary data.</text>
</comment>
<protein>
    <submittedName>
        <fullName evidence="2">DUF2145 domain-containing protein</fullName>
    </submittedName>
</protein>
<proteinExistence type="predicted"/>
<evidence type="ECO:0000256" key="1">
    <source>
        <dbReference type="SAM" id="SignalP"/>
    </source>
</evidence>
<keyword evidence="3" id="KW-1185">Reference proteome</keyword>
<feature type="signal peptide" evidence="1">
    <location>
        <begin position="1"/>
        <end position="18"/>
    </location>
</feature>
<accession>A0ABV0FXW2</accession>
<reference evidence="2 3" key="1">
    <citation type="submission" date="2024-05" db="EMBL/GenBank/DDBJ databases">
        <title>Roseateles sp. DJS-2-20 16S ribosomal RNA gene Genome sequencing and assembly.</title>
        <authorList>
            <person name="Woo H."/>
        </authorList>
    </citation>
    <scope>NUCLEOTIDE SEQUENCE [LARGE SCALE GENOMIC DNA]</scope>
    <source>
        <strain evidence="2 3">DJS-2-20</strain>
    </source>
</reference>
<dbReference type="RefSeq" id="WP_347702773.1">
    <property type="nucleotide sequence ID" value="NZ_JBDPZD010000001.1"/>
</dbReference>
<dbReference type="Pfam" id="PF09916">
    <property type="entry name" value="DUF2145"/>
    <property type="match status" value="1"/>
</dbReference>